<dbReference type="SUPFAM" id="SSF51120">
    <property type="entry name" value="beta-Roll"/>
    <property type="match status" value="1"/>
</dbReference>
<evidence type="ECO:0000313" key="2">
    <source>
        <dbReference type="EMBL" id="KEI66855.1"/>
    </source>
</evidence>
<keyword evidence="3" id="KW-1185">Reference proteome</keyword>
<sequence length="364" mass="38830">MALIPDSSIGALVGNNSSELISLFPGQLSNYPGGVLGLDGNDTVFGLGDNELILGNTGFDQLWGGEGSDTLFGGKDGDILEGEAGNDVLFGNLDADTLFGGEGFDSLFGGKGDDVLNGEGGNDTLSGDLGADTLTGGIGQDVFLLQQQGQGRDWIRDFERNIDLIQLPNNVGEVQVQAVGSNQTRLVVSATNEELALLDGIVPSDLQASDFIGQGFTLKKDNISPPPSDFVQQVLNLTNDFRSQNGLRPLTLNTKLNAAAQEQSQDMAQEDFFDHIGLDGSTPASRAQDQGYTFSFIGENIGAGYQTPEEVVQGWIDSPGHRENLLNPNYAEIGIGYFYLENDTGFENWNHYWTQVFGTSLGNG</sequence>
<dbReference type="InterPro" id="IPR011049">
    <property type="entry name" value="Serralysin-like_metalloprot_C"/>
</dbReference>
<feature type="domain" description="SCP" evidence="1">
    <location>
        <begin position="235"/>
        <end position="357"/>
    </location>
</feature>
<dbReference type="CDD" id="cd05379">
    <property type="entry name" value="CAP_bacterial"/>
    <property type="match status" value="1"/>
</dbReference>
<dbReference type="InterPro" id="IPR018511">
    <property type="entry name" value="Hemolysin-typ_Ca-bd_CS"/>
</dbReference>
<dbReference type="Gene3D" id="2.150.10.10">
    <property type="entry name" value="Serralysin-like metalloprotease, C-terminal"/>
    <property type="match status" value="2"/>
</dbReference>
<dbReference type="InterPro" id="IPR001343">
    <property type="entry name" value="Hemolysn_Ca-bd"/>
</dbReference>
<gene>
    <name evidence="2" type="primary">ykwD</name>
    <name evidence="2" type="ORF">A19Y_1871</name>
</gene>
<proteinExistence type="predicted"/>
<dbReference type="AlphaFoldDB" id="A0A073CS72"/>
<dbReference type="Proteomes" id="UP000027395">
    <property type="component" value="Chromosome"/>
</dbReference>
<dbReference type="InterPro" id="IPR035940">
    <property type="entry name" value="CAP_sf"/>
</dbReference>
<dbReference type="PANTHER" id="PTHR31157:SF1">
    <property type="entry name" value="SCP DOMAIN-CONTAINING PROTEIN"/>
    <property type="match status" value="1"/>
</dbReference>
<protein>
    <submittedName>
        <fullName evidence="2">YkwD</fullName>
    </submittedName>
</protein>
<dbReference type="GO" id="GO:0005509">
    <property type="term" value="F:calcium ion binding"/>
    <property type="evidence" value="ECO:0007669"/>
    <property type="project" value="InterPro"/>
</dbReference>
<dbReference type="PANTHER" id="PTHR31157">
    <property type="entry name" value="SCP DOMAIN-CONTAINING PROTEIN"/>
    <property type="match status" value="1"/>
</dbReference>
<name>A0A073CS72_PLAA1</name>
<dbReference type="eggNOG" id="COG2340">
    <property type="taxonomic scope" value="Bacteria"/>
</dbReference>
<accession>A0A073CS72</accession>
<dbReference type="Gene3D" id="3.40.33.10">
    <property type="entry name" value="CAP"/>
    <property type="match status" value="1"/>
</dbReference>
<dbReference type="PRINTS" id="PR00313">
    <property type="entry name" value="CABNDNGRPT"/>
</dbReference>
<dbReference type="SUPFAM" id="SSF55797">
    <property type="entry name" value="PR-1-like"/>
    <property type="match status" value="1"/>
</dbReference>
<dbReference type="EMBL" id="CM002803">
    <property type="protein sequence ID" value="KEI66855.1"/>
    <property type="molecule type" value="Genomic_DNA"/>
</dbReference>
<organism evidence="2 3">
    <name type="scientific">Planktothrix agardhii (strain NIVA-CYA 126/8)</name>
    <dbReference type="NCBI Taxonomy" id="388467"/>
    <lineage>
        <taxon>Bacteria</taxon>
        <taxon>Bacillati</taxon>
        <taxon>Cyanobacteriota</taxon>
        <taxon>Cyanophyceae</taxon>
        <taxon>Oscillatoriophycideae</taxon>
        <taxon>Oscillatoriales</taxon>
        <taxon>Microcoleaceae</taxon>
        <taxon>Planktothrix</taxon>
    </lineage>
</organism>
<dbReference type="PATRIC" id="fig|388467.6.peg.1816"/>
<dbReference type="eggNOG" id="COG2931">
    <property type="taxonomic scope" value="Bacteria"/>
</dbReference>
<dbReference type="Pfam" id="PF00188">
    <property type="entry name" value="CAP"/>
    <property type="match status" value="1"/>
</dbReference>
<evidence type="ECO:0000313" key="3">
    <source>
        <dbReference type="Proteomes" id="UP000027395"/>
    </source>
</evidence>
<dbReference type="RefSeq" id="WP_042153842.1">
    <property type="nucleotide sequence ID" value="NZ_CM002803.1"/>
</dbReference>
<dbReference type="InterPro" id="IPR014044">
    <property type="entry name" value="CAP_dom"/>
</dbReference>
<reference evidence="2 3" key="1">
    <citation type="journal article" date="2014" name="Appl. Environ. Microbiol.">
        <title>Elucidation of insertion elements encoded on plasmids and in vitro construction of shuttle vectors from the toxic cyanobacterium Planktothrix.</title>
        <authorList>
            <person name="Christiansen G."/>
            <person name="Goesmann A."/>
            <person name="Kurmayer R."/>
        </authorList>
    </citation>
    <scope>NUCLEOTIDE SEQUENCE [LARGE SCALE GENOMIC DNA]</scope>
    <source>
        <strain evidence="2 3">NIVA-CYA 126/8</strain>
    </source>
</reference>
<dbReference type="PROSITE" id="PS00330">
    <property type="entry name" value="HEMOLYSIN_CALCIUM"/>
    <property type="match status" value="1"/>
</dbReference>
<dbReference type="Pfam" id="PF00353">
    <property type="entry name" value="HemolysinCabind"/>
    <property type="match status" value="3"/>
</dbReference>
<evidence type="ECO:0000259" key="1">
    <source>
        <dbReference type="Pfam" id="PF00188"/>
    </source>
</evidence>
<dbReference type="STRING" id="388467.A19Y_1871"/>
<dbReference type="HOGENOM" id="CLU_747318_0_0_3"/>